<evidence type="ECO:0000259" key="13">
    <source>
        <dbReference type="Pfam" id="PF13460"/>
    </source>
</evidence>
<feature type="chain" id="PRO_5044889229" description="Divinyl chlorophyllide a 8-vinyl-reductase, chloroplastic" evidence="12">
    <location>
        <begin position="25"/>
        <end position="479"/>
    </location>
</feature>
<dbReference type="Gene3D" id="3.40.50.720">
    <property type="entry name" value="NAD(P)-binding Rossmann-like Domain"/>
    <property type="match status" value="1"/>
</dbReference>
<comment type="pathway">
    <text evidence="2">Porphyrin-containing compound metabolism; chlorophyll biosynthesis.</text>
</comment>
<dbReference type="CDD" id="cd05243">
    <property type="entry name" value="SDR_a5"/>
    <property type="match status" value="1"/>
</dbReference>
<dbReference type="InterPro" id="IPR044201">
    <property type="entry name" value="DVR-like"/>
</dbReference>
<evidence type="ECO:0000256" key="8">
    <source>
        <dbReference type="ARBA" id="ARBA00023171"/>
    </source>
</evidence>
<dbReference type="EC" id="1.3.1.75" evidence="9"/>
<evidence type="ECO:0000256" key="11">
    <source>
        <dbReference type="ARBA" id="ARBA00049498"/>
    </source>
</evidence>
<feature type="domain" description="NAD(P)-binding" evidence="13">
    <location>
        <begin position="97"/>
        <end position="307"/>
    </location>
</feature>
<name>A0ABD3P6K3_9STRA</name>
<evidence type="ECO:0000313" key="14">
    <source>
        <dbReference type="EMBL" id="KAL3783491.1"/>
    </source>
</evidence>
<gene>
    <name evidence="14" type="ORF">ACHAW5_009370</name>
</gene>
<dbReference type="InterPro" id="IPR036291">
    <property type="entry name" value="NAD(P)-bd_dom_sf"/>
</dbReference>
<keyword evidence="3" id="KW-0150">Chloroplast</keyword>
<dbReference type="AlphaFoldDB" id="A0ABD3P6K3"/>
<evidence type="ECO:0000256" key="3">
    <source>
        <dbReference type="ARBA" id="ARBA00022528"/>
    </source>
</evidence>
<comment type="catalytic activity">
    <reaction evidence="11">
        <text>protochlorophyllide a + NADP(+) = 3,8-divinyl protochlorophyllide a + NADPH + H(+)</text>
        <dbReference type="Rhea" id="RHEA:48884"/>
        <dbReference type="ChEBI" id="CHEBI:15378"/>
        <dbReference type="ChEBI" id="CHEBI:57783"/>
        <dbReference type="ChEBI" id="CHEBI:58349"/>
        <dbReference type="ChEBI" id="CHEBI:58632"/>
        <dbReference type="ChEBI" id="CHEBI:83350"/>
        <dbReference type="EC" id="1.3.1.75"/>
    </reaction>
</comment>
<reference evidence="14 15" key="1">
    <citation type="submission" date="2024-10" db="EMBL/GenBank/DDBJ databases">
        <title>Updated reference genomes for cyclostephanoid diatoms.</title>
        <authorList>
            <person name="Roberts W.R."/>
            <person name="Alverson A.J."/>
        </authorList>
    </citation>
    <scope>NUCLEOTIDE SEQUENCE [LARGE SCALE GENOMIC DNA]</scope>
    <source>
        <strain evidence="14 15">AJA276-08</strain>
    </source>
</reference>
<evidence type="ECO:0000256" key="6">
    <source>
        <dbReference type="ARBA" id="ARBA00022946"/>
    </source>
</evidence>
<comment type="caution">
    <text evidence="14">The sequence shown here is derived from an EMBL/GenBank/DDBJ whole genome shotgun (WGS) entry which is preliminary data.</text>
</comment>
<feature type="signal peptide" evidence="12">
    <location>
        <begin position="1"/>
        <end position="24"/>
    </location>
</feature>
<dbReference type="Pfam" id="PF13460">
    <property type="entry name" value="NAD_binding_10"/>
    <property type="match status" value="1"/>
</dbReference>
<protein>
    <recommendedName>
        <fullName evidence="10">Divinyl chlorophyllide a 8-vinyl-reductase, chloroplastic</fullName>
        <ecNumber evidence="9">1.3.1.75</ecNumber>
    </recommendedName>
</protein>
<keyword evidence="8" id="KW-0149">Chlorophyll biosynthesis</keyword>
<comment type="subcellular location">
    <subcellularLocation>
        <location evidence="1">Plastid</location>
        <location evidence="1">Chloroplast</location>
    </subcellularLocation>
</comment>
<dbReference type="SUPFAM" id="SSF51735">
    <property type="entry name" value="NAD(P)-binding Rossmann-fold domains"/>
    <property type="match status" value="1"/>
</dbReference>
<evidence type="ECO:0000256" key="2">
    <source>
        <dbReference type="ARBA" id="ARBA00005173"/>
    </source>
</evidence>
<keyword evidence="5" id="KW-0521">NADP</keyword>
<accession>A0ABD3P6K3</accession>
<dbReference type="GO" id="GO:0033728">
    <property type="term" value="F:3,8-divinyl protochlorophyllide a 8-vinyl-reductase (NADPH) activity"/>
    <property type="evidence" value="ECO:0007669"/>
    <property type="project" value="UniProtKB-EC"/>
</dbReference>
<dbReference type="PANTHER" id="PTHR47378">
    <property type="entry name" value="DIVINYL CHLOROPHYLLIDE A 8-VINYL-REDUCTASE, CHLOROPLASTIC"/>
    <property type="match status" value="1"/>
</dbReference>
<dbReference type="GO" id="GO:0015995">
    <property type="term" value="P:chlorophyll biosynthetic process"/>
    <property type="evidence" value="ECO:0007669"/>
    <property type="project" value="UniProtKB-KW"/>
</dbReference>
<keyword evidence="12" id="KW-0732">Signal</keyword>
<evidence type="ECO:0000256" key="9">
    <source>
        <dbReference type="ARBA" id="ARBA00024059"/>
    </source>
</evidence>
<dbReference type="Proteomes" id="UP001530315">
    <property type="component" value="Unassembled WGS sequence"/>
</dbReference>
<sequence length="479" mass="52925">MFDNSPSSATMKKILLLQLALCSAFAPESKYPIHGRRSHHALASRATLPDVDNMPYYANFSTENVNGNRQLNNAHANPTDNSNKHKMAVGKTAIVAGSTGYIGRACVHECVSRGYNTIALVRDASRARVDEALNGAFLIECDVTNEREMQSLFSDVAIGKIGANKQVYGDATSEESPPSVDIVISCLASPSGKGSEVYAIDYQATRNLLNAGRDPSVKARHFVLLSAFCCRNPILKLQQAKLKFEKELAEQSEMTYSIVRPTAFFKSVSGQYESILEGNAYVLFGDGAVTRCNPIAAEDLAAYLCDCALEEYKEQRWGKVLNVGGPDAPLTNKMLGEMMFKAINKPAKFVYVPTQVFDFSISLIEFITRIWPSPEWEDVLETAKIGKYYAVEDMLTIDEKEKYGNIRMMDHFEHIAREGQDPFTPVRATAYISKILEALPIISISIPIGFSLLSKPDLMQNTVANVPMLVAGLNDYMMM</sequence>
<dbReference type="EMBL" id="JALLAZ020000970">
    <property type="protein sequence ID" value="KAL3783491.1"/>
    <property type="molecule type" value="Genomic_DNA"/>
</dbReference>
<evidence type="ECO:0000256" key="12">
    <source>
        <dbReference type="SAM" id="SignalP"/>
    </source>
</evidence>
<keyword evidence="15" id="KW-1185">Reference proteome</keyword>
<evidence type="ECO:0000256" key="10">
    <source>
        <dbReference type="ARBA" id="ARBA00024089"/>
    </source>
</evidence>
<evidence type="ECO:0000256" key="1">
    <source>
        <dbReference type="ARBA" id="ARBA00004229"/>
    </source>
</evidence>
<dbReference type="GO" id="GO:0009507">
    <property type="term" value="C:chloroplast"/>
    <property type="evidence" value="ECO:0007669"/>
    <property type="project" value="UniProtKB-SubCell"/>
</dbReference>
<evidence type="ECO:0000313" key="15">
    <source>
        <dbReference type="Proteomes" id="UP001530315"/>
    </source>
</evidence>
<evidence type="ECO:0000256" key="7">
    <source>
        <dbReference type="ARBA" id="ARBA00023002"/>
    </source>
</evidence>
<evidence type="ECO:0000256" key="5">
    <source>
        <dbReference type="ARBA" id="ARBA00022857"/>
    </source>
</evidence>
<keyword evidence="7" id="KW-0560">Oxidoreductase</keyword>
<evidence type="ECO:0000256" key="4">
    <source>
        <dbReference type="ARBA" id="ARBA00022640"/>
    </source>
</evidence>
<dbReference type="PANTHER" id="PTHR47378:SF1">
    <property type="entry name" value="DIVINYL CHLOROPHYLLIDE A 8-VINYL-REDUCTASE, CHLOROPLASTIC"/>
    <property type="match status" value="1"/>
</dbReference>
<keyword evidence="4" id="KW-0934">Plastid</keyword>
<dbReference type="InterPro" id="IPR016040">
    <property type="entry name" value="NAD(P)-bd_dom"/>
</dbReference>
<organism evidence="14 15">
    <name type="scientific">Stephanodiscus triporus</name>
    <dbReference type="NCBI Taxonomy" id="2934178"/>
    <lineage>
        <taxon>Eukaryota</taxon>
        <taxon>Sar</taxon>
        <taxon>Stramenopiles</taxon>
        <taxon>Ochrophyta</taxon>
        <taxon>Bacillariophyta</taxon>
        <taxon>Coscinodiscophyceae</taxon>
        <taxon>Thalassiosirophycidae</taxon>
        <taxon>Stephanodiscales</taxon>
        <taxon>Stephanodiscaceae</taxon>
        <taxon>Stephanodiscus</taxon>
    </lineage>
</organism>
<proteinExistence type="predicted"/>
<keyword evidence="6" id="KW-0809">Transit peptide</keyword>